<evidence type="ECO:0000313" key="3">
    <source>
        <dbReference type="Proteomes" id="UP000234239"/>
    </source>
</evidence>
<protein>
    <submittedName>
        <fullName evidence="2">MerR family transcriptional regulator</fullName>
    </submittedName>
</protein>
<keyword evidence="1" id="KW-0812">Transmembrane</keyword>
<dbReference type="EMBL" id="PKGY01000003">
    <property type="protein sequence ID" value="PKZ21790.1"/>
    <property type="molecule type" value="Genomic_DNA"/>
</dbReference>
<sequence>MPQHMPKSKMYDNKKKKKRRGQILIWIGLIAIIGSVVFATAMALYGYYAG</sequence>
<accession>A0A2I1MNR9</accession>
<name>A0A2I1MNR9_9LACT</name>
<evidence type="ECO:0000256" key="1">
    <source>
        <dbReference type="SAM" id="Phobius"/>
    </source>
</evidence>
<keyword evidence="1" id="KW-0472">Membrane</keyword>
<proteinExistence type="predicted"/>
<dbReference type="GeneID" id="92904251"/>
<comment type="caution">
    <text evidence="2">The sequence shown here is derived from an EMBL/GenBank/DDBJ whole genome shotgun (WGS) entry which is preliminary data.</text>
</comment>
<dbReference type="Proteomes" id="UP000234239">
    <property type="component" value="Unassembled WGS sequence"/>
</dbReference>
<feature type="transmembrane region" description="Helical" evidence="1">
    <location>
        <begin position="23"/>
        <end position="48"/>
    </location>
</feature>
<dbReference type="RefSeq" id="WP_101603758.1">
    <property type="nucleotide sequence ID" value="NZ_CAJHKN010000005.1"/>
</dbReference>
<gene>
    <name evidence="2" type="ORF">CYJ28_07770</name>
</gene>
<keyword evidence="1" id="KW-1133">Transmembrane helix</keyword>
<reference evidence="2 3" key="1">
    <citation type="submission" date="2017-12" db="EMBL/GenBank/DDBJ databases">
        <title>Phylogenetic diversity of female urinary microbiome.</title>
        <authorList>
            <person name="Thomas-White K."/>
            <person name="Wolfe A.J."/>
        </authorList>
    </citation>
    <scope>NUCLEOTIDE SEQUENCE [LARGE SCALE GENOMIC DNA]</scope>
    <source>
        <strain evidence="2 3">UMB0139</strain>
    </source>
</reference>
<organism evidence="2 3">
    <name type="scientific">Aerococcus sanguinicola</name>
    <dbReference type="NCBI Taxonomy" id="119206"/>
    <lineage>
        <taxon>Bacteria</taxon>
        <taxon>Bacillati</taxon>
        <taxon>Bacillota</taxon>
        <taxon>Bacilli</taxon>
        <taxon>Lactobacillales</taxon>
        <taxon>Aerococcaceae</taxon>
        <taxon>Aerococcus</taxon>
    </lineage>
</organism>
<dbReference type="AlphaFoldDB" id="A0A2I1MNR9"/>
<evidence type="ECO:0000313" key="2">
    <source>
        <dbReference type="EMBL" id="PKZ21790.1"/>
    </source>
</evidence>